<keyword evidence="7" id="KW-1133">Transmembrane helix</keyword>
<evidence type="ECO:0000256" key="3">
    <source>
        <dbReference type="ARBA" id="ARBA00023004"/>
    </source>
</evidence>
<dbReference type="InterPro" id="IPR017941">
    <property type="entry name" value="Rieske_2Fe-2S"/>
</dbReference>
<evidence type="ECO:0000256" key="7">
    <source>
        <dbReference type="SAM" id="Phobius"/>
    </source>
</evidence>
<reference evidence="9 10" key="1">
    <citation type="submission" date="2016-11" db="EMBL/GenBank/DDBJ databases">
        <authorList>
            <person name="Jaros S."/>
            <person name="Januszkiewicz K."/>
            <person name="Wedrychowicz H."/>
        </authorList>
    </citation>
    <scope>NUCLEOTIDE SEQUENCE [LARGE SCALE GENOMIC DNA]</scope>
    <source>
        <strain evidence="9 10">DSM 9705</strain>
    </source>
</reference>
<dbReference type="GO" id="GO:0051537">
    <property type="term" value="F:2 iron, 2 sulfur cluster binding"/>
    <property type="evidence" value="ECO:0007669"/>
    <property type="project" value="UniProtKB-KW"/>
</dbReference>
<dbReference type="PANTHER" id="PTHR10134">
    <property type="entry name" value="CYTOCHROME B-C1 COMPLEX SUBUNIT RIESKE, MITOCHONDRIAL"/>
    <property type="match status" value="1"/>
</dbReference>
<name>A0A1M5VT37_9BACT</name>
<feature type="domain" description="Rieske" evidence="8">
    <location>
        <begin position="41"/>
        <end position="131"/>
    </location>
</feature>
<dbReference type="InterPro" id="IPR014349">
    <property type="entry name" value="Rieske_Fe-S_prot"/>
</dbReference>
<dbReference type="PROSITE" id="PS51296">
    <property type="entry name" value="RIESKE"/>
    <property type="match status" value="1"/>
</dbReference>
<evidence type="ECO:0000256" key="2">
    <source>
        <dbReference type="ARBA" id="ARBA00022723"/>
    </source>
</evidence>
<dbReference type="Pfam" id="PF00355">
    <property type="entry name" value="Rieske"/>
    <property type="match status" value="1"/>
</dbReference>
<keyword evidence="10" id="KW-1185">Reference proteome</keyword>
<organism evidence="9 10">
    <name type="scientific">Desulfofustis glycolicus DSM 9705</name>
    <dbReference type="NCBI Taxonomy" id="1121409"/>
    <lineage>
        <taxon>Bacteria</taxon>
        <taxon>Pseudomonadati</taxon>
        <taxon>Thermodesulfobacteriota</taxon>
        <taxon>Desulfobulbia</taxon>
        <taxon>Desulfobulbales</taxon>
        <taxon>Desulfocapsaceae</taxon>
        <taxon>Desulfofustis</taxon>
    </lineage>
</organism>
<protein>
    <submittedName>
        <fullName evidence="9">Rieske [2Fe-2S] domain-containing protein</fullName>
    </submittedName>
</protein>
<dbReference type="STRING" id="1121409.SAMN02745124_01891"/>
<keyword evidence="3" id="KW-0408">Iron</keyword>
<evidence type="ECO:0000256" key="6">
    <source>
        <dbReference type="ARBA" id="ARBA00034078"/>
    </source>
</evidence>
<evidence type="ECO:0000256" key="4">
    <source>
        <dbReference type="ARBA" id="ARBA00023014"/>
    </source>
</evidence>
<feature type="transmembrane region" description="Helical" evidence="7">
    <location>
        <begin position="12"/>
        <end position="30"/>
    </location>
</feature>
<comment type="cofactor">
    <cofactor evidence="6">
        <name>[2Fe-2S] cluster</name>
        <dbReference type="ChEBI" id="CHEBI:190135"/>
    </cofactor>
</comment>
<keyword evidence="7" id="KW-0812">Transmembrane</keyword>
<evidence type="ECO:0000259" key="8">
    <source>
        <dbReference type="PROSITE" id="PS51296"/>
    </source>
</evidence>
<dbReference type="SUPFAM" id="SSF50022">
    <property type="entry name" value="ISP domain"/>
    <property type="match status" value="1"/>
</dbReference>
<evidence type="ECO:0000256" key="5">
    <source>
        <dbReference type="ARBA" id="ARBA00023157"/>
    </source>
</evidence>
<evidence type="ECO:0000313" key="10">
    <source>
        <dbReference type="Proteomes" id="UP000184139"/>
    </source>
</evidence>
<gene>
    <name evidence="9" type="ORF">SAMN02745124_01891</name>
</gene>
<keyword evidence="2" id="KW-0479">Metal-binding</keyword>
<evidence type="ECO:0000313" key="9">
    <source>
        <dbReference type="EMBL" id="SHH78416.1"/>
    </source>
</evidence>
<keyword evidence="4" id="KW-0411">Iron-sulfur</keyword>
<evidence type="ECO:0000256" key="1">
    <source>
        <dbReference type="ARBA" id="ARBA00022714"/>
    </source>
</evidence>
<dbReference type="InterPro" id="IPR005805">
    <property type="entry name" value="Rieske_Fe-S_prot_C"/>
</dbReference>
<dbReference type="InterPro" id="IPR036922">
    <property type="entry name" value="Rieske_2Fe-2S_sf"/>
</dbReference>
<dbReference type="AlphaFoldDB" id="A0A1M5VT37"/>
<sequence length="136" mass="15634">MNNGNHRQVASPARRLILLLGSLLLLYPLIRFIRFKLPRKPKIIEVSGTVKQDGQLLKQDFILLSRDDQLWAVSRICTHLGCRINYKEREGYLECPCHQSRFSIHGEVLNGPAQQHLPRYHVEEKGAPPALFVTIK</sequence>
<dbReference type="OrthoDB" id="9767869at2"/>
<dbReference type="EMBL" id="FQXS01000009">
    <property type="protein sequence ID" value="SHH78416.1"/>
    <property type="molecule type" value="Genomic_DNA"/>
</dbReference>
<accession>A0A1M5VT37</accession>
<dbReference type="Gene3D" id="2.102.10.10">
    <property type="entry name" value="Rieske [2Fe-2S] iron-sulphur domain"/>
    <property type="match status" value="1"/>
</dbReference>
<dbReference type="CDD" id="cd03467">
    <property type="entry name" value="Rieske"/>
    <property type="match status" value="1"/>
</dbReference>
<keyword evidence="1" id="KW-0001">2Fe-2S</keyword>
<dbReference type="Proteomes" id="UP000184139">
    <property type="component" value="Unassembled WGS sequence"/>
</dbReference>
<dbReference type="GO" id="GO:0016020">
    <property type="term" value="C:membrane"/>
    <property type="evidence" value="ECO:0007669"/>
    <property type="project" value="InterPro"/>
</dbReference>
<dbReference type="GO" id="GO:0046872">
    <property type="term" value="F:metal ion binding"/>
    <property type="evidence" value="ECO:0007669"/>
    <property type="project" value="UniProtKB-KW"/>
</dbReference>
<keyword evidence="7" id="KW-0472">Membrane</keyword>
<dbReference type="PRINTS" id="PR00162">
    <property type="entry name" value="RIESKE"/>
</dbReference>
<keyword evidence="5" id="KW-1015">Disulfide bond</keyword>
<dbReference type="RefSeq" id="WP_073375485.1">
    <property type="nucleotide sequence ID" value="NZ_FQXS01000009.1"/>
</dbReference>
<proteinExistence type="predicted"/>